<sequence length="146" mass="15937">MTHHTNIDALRQQEQIALANVIDVQRKLARGSAAVGFHTLRDCKARLDEIQEELLLMGELPGLFLQRYFYLVDRATLSRLPSGSVVVSFPSIAAVAGFRDGTMDDRFVWDVERSLDLACAGVAGARMKTMSLQGTPTGSSVTGGKR</sequence>
<dbReference type="AlphaFoldDB" id="A0ABD7YFS7"/>
<keyword evidence="1" id="KW-0614">Plasmid</keyword>
<organism evidence="1 2">
    <name type="scientific">Burkholderia contaminans</name>
    <dbReference type="NCBI Taxonomy" id="488447"/>
    <lineage>
        <taxon>Bacteria</taxon>
        <taxon>Pseudomonadati</taxon>
        <taxon>Pseudomonadota</taxon>
        <taxon>Betaproteobacteria</taxon>
        <taxon>Burkholderiales</taxon>
        <taxon>Burkholderiaceae</taxon>
        <taxon>Burkholderia</taxon>
        <taxon>Burkholderia cepacia complex</taxon>
    </lineage>
</organism>
<evidence type="ECO:0000313" key="1">
    <source>
        <dbReference type="EMBL" id="WFN24033.1"/>
    </source>
</evidence>
<dbReference type="EMBL" id="CP090645">
    <property type="protein sequence ID" value="WFN24033.1"/>
    <property type="molecule type" value="Genomic_DNA"/>
</dbReference>
<gene>
    <name evidence="1" type="ORF">LXE91_42360</name>
</gene>
<dbReference type="RefSeq" id="WP_070162866.1">
    <property type="nucleotide sequence ID" value="NZ_CABVQO010000033.1"/>
</dbReference>
<reference evidence="1 2" key="1">
    <citation type="submission" date="2021-12" db="EMBL/GenBank/DDBJ databases">
        <title>Genomic and phenotypic characterization of three Burkholderia contaminans isolates recovered from different sources.</title>
        <authorList>
            <person name="Lopez De Volder A."/>
            <person name="Fan Y."/>
            <person name="Nunvar J."/>
            <person name="Herrera T."/>
            <person name="Timp W."/>
            <person name="Degrossi J."/>
        </authorList>
    </citation>
    <scope>NUCLEOTIDE SEQUENCE [LARGE SCALE GENOMIC DNA]</scope>
    <source>
        <strain evidence="1 2">LMG 23361</strain>
        <plasmid evidence="1 2">unnamed3</plasmid>
    </source>
</reference>
<protein>
    <submittedName>
        <fullName evidence="1">Uncharacterized protein</fullName>
    </submittedName>
</protein>
<evidence type="ECO:0000313" key="2">
    <source>
        <dbReference type="Proteomes" id="UP001220209"/>
    </source>
</evidence>
<geneLocation type="plasmid" evidence="1 2">
    <name>unnamed3</name>
</geneLocation>
<dbReference type="Proteomes" id="UP001220209">
    <property type="component" value="Plasmid unnamed3"/>
</dbReference>
<accession>A0ABD7YFS7</accession>
<name>A0ABD7YFS7_9BURK</name>
<proteinExistence type="predicted"/>